<proteinExistence type="predicted"/>
<comment type="caution">
    <text evidence="1">The sequence shown here is derived from an EMBL/GenBank/DDBJ whole genome shotgun (WGS) entry which is preliminary data.</text>
</comment>
<organism evidence="1 2">
    <name type="scientific">Riccia fluitans</name>
    <dbReference type="NCBI Taxonomy" id="41844"/>
    <lineage>
        <taxon>Eukaryota</taxon>
        <taxon>Viridiplantae</taxon>
        <taxon>Streptophyta</taxon>
        <taxon>Embryophyta</taxon>
        <taxon>Marchantiophyta</taxon>
        <taxon>Marchantiopsida</taxon>
        <taxon>Marchantiidae</taxon>
        <taxon>Marchantiales</taxon>
        <taxon>Ricciaceae</taxon>
        <taxon>Riccia</taxon>
    </lineage>
</organism>
<keyword evidence="2" id="KW-1185">Reference proteome</keyword>
<gene>
    <name evidence="1" type="ORF">R1flu_000821</name>
</gene>
<dbReference type="EMBL" id="JBHFFA010000006">
    <property type="protein sequence ID" value="KAL2620616.1"/>
    <property type="molecule type" value="Genomic_DNA"/>
</dbReference>
<evidence type="ECO:0000313" key="1">
    <source>
        <dbReference type="EMBL" id="KAL2620616.1"/>
    </source>
</evidence>
<reference evidence="1 2" key="1">
    <citation type="submission" date="2024-09" db="EMBL/GenBank/DDBJ databases">
        <title>Chromosome-scale assembly of Riccia fluitans.</title>
        <authorList>
            <person name="Paukszto L."/>
            <person name="Sawicki J."/>
            <person name="Karawczyk K."/>
            <person name="Piernik-Szablinska J."/>
            <person name="Szczecinska M."/>
            <person name="Mazdziarz M."/>
        </authorList>
    </citation>
    <scope>NUCLEOTIDE SEQUENCE [LARGE SCALE GENOMIC DNA]</scope>
    <source>
        <strain evidence="1">Rf_01</strain>
        <tissue evidence="1">Aerial parts of the thallus</tissue>
    </source>
</reference>
<dbReference type="AlphaFoldDB" id="A0ABD1Y1I7"/>
<protein>
    <submittedName>
        <fullName evidence="1">Uncharacterized protein</fullName>
    </submittedName>
</protein>
<evidence type="ECO:0000313" key="2">
    <source>
        <dbReference type="Proteomes" id="UP001605036"/>
    </source>
</evidence>
<sequence>MPATRKSSGHEGHRVCRVLSLGFFRVITVHGTWPLQHVHHSKCLPLTPAGRRFSLEWVAPQRLEESFKARVLPLNRAPSSGVLEERSGRPVAHTFGLGVYAVADGKIRDQRVAVSYLLGAAIKCFAVRRSMFPGESGAVVDLGRLVRALVSNCSLGPRCFH</sequence>
<accession>A0ABD1Y1I7</accession>
<dbReference type="Proteomes" id="UP001605036">
    <property type="component" value="Unassembled WGS sequence"/>
</dbReference>
<name>A0ABD1Y1I7_9MARC</name>